<dbReference type="GO" id="GO:0016887">
    <property type="term" value="F:ATP hydrolysis activity"/>
    <property type="evidence" value="ECO:0007669"/>
    <property type="project" value="InterPro"/>
</dbReference>
<evidence type="ECO:0000256" key="1">
    <source>
        <dbReference type="ARBA" id="ARBA00022448"/>
    </source>
</evidence>
<dbReference type="InterPro" id="IPR027417">
    <property type="entry name" value="P-loop_NTPase"/>
</dbReference>
<dbReference type="EMBL" id="DTAD01000013">
    <property type="protein sequence ID" value="HGN89709.1"/>
    <property type="molecule type" value="Genomic_DNA"/>
</dbReference>
<evidence type="ECO:0000256" key="4">
    <source>
        <dbReference type="ARBA" id="ARBA00022840"/>
    </source>
</evidence>
<sequence>MQPAVKLVNVSKTFVGNVRAVDSISIELDPCKIIGIVGPNGAGKSTIMNIVAGYLFPDAGEVWVNGLPVVDFHQAINVCGVVKVDQHPNLAPHLSAAQHLAMLQPTFRPSKTLIPRAEQLLRQLGVDLDLDLRTEDMPIGHLRAFEIVKALLQCEILRSRGLRPVLILDEATNFLPVSQKSVLKQHLRKLVADGYTFIMVSHDLPEIIDVADEILVMVGGKIRTRHQTAGLVVSSLVKSMFDTEVGEKIVSAANVVGNAEAMVLEDFQVRDDRGNIVVNGLTLRVFSGEIHGVAVFPGTGEKELVESIFGLRKLERGRLTIFGQNIRNPSVQLLRKMGVALLSDDRIRDGLLTDGSVYDNLTLGLSDKYTRGGFIIDTKRRTQLAETLIREYGIVTRGLKEPITNLSGGNMQRVYIARVLGRDARILLALHPTTGLDPMGSSLLFQKISELRSKNLTVLMFSPNIKEMMIICDRVSVMRDGKIVGTFIPAQTSVESLGMILSGVQ</sequence>
<name>A0A7C4I167_CALS0</name>
<dbReference type="SMART" id="SM00382">
    <property type="entry name" value="AAA"/>
    <property type="match status" value="1"/>
</dbReference>
<feature type="domain" description="ABC transporter" evidence="5">
    <location>
        <begin position="5"/>
        <end position="505"/>
    </location>
</feature>
<dbReference type="SUPFAM" id="SSF52540">
    <property type="entry name" value="P-loop containing nucleoside triphosphate hydrolases"/>
    <property type="match status" value="2"/>
</dbReference>
<dbReference type="PANTHER" id="PTHR43790:SF9">
    <property type="entry name" value="GALACTOFURANOSE TRANSPORTER ATP-BINDING PROTEIN YTFR"/>
    <property type="match status" value="1"/>
</dbReference>
<protein>
    <submittedName>
        <fullName evidence="7">Sugar ABC transporter ATP-binding protein</fullName>
    </submittedName>
</protein>
<reference evidence="7" key="1">
    <citation type="journal article" date="2020" name="mSystems">
        <title>Genome- and Community-Level Interaction Insights into Carbon Utilization and Element Cycling Functions of Hydrothermarchaeota in Hydrothermal Sediment.</title>
        <authorList>
            <person name="Zhou Z."/>
            <person name="Liu Y."/>
            <person name="Xu W."/>
            <person name="Pan J."/>
            <person name="Luo Z.H."/>
            <person name="Li M."/>
        </authorList>
    </citation>
    <scope>NUCLEOTIDE SEQUENCE [LARGE SCALE GENOMIC DNA]</scope>
    <source>
        <strain evidence="7">SpSt-613</strain>
        <strain evidence="6">SpSt-669</strain>
    </source>
</reference>
<keyword evidence="2" id="KW-0677">Repeat</keyword>
<keyword evidence="1" id="KW-0813">Transport</keyword>
<dbReference type="EMBL" id="DTCM01000099">
    <property type="protein sequence ID" value="HGL41613.1"/>
    <property type="molecule type" value="Genomic_DNA"/>
</dbReference>
<dbReference type="AlphaFoldDB" id="A0A7C4I167"/>
<keyword evidence="4 7" id="KW-0067">ATP-binding</keyword>
<evidence type="ECO:0000313" key="6">
    <source>
        <dbReference type="EMBL" id="HGL41613.1"/>
    </source>
</evidence>
<dbReference type="PANTHER" id="PTHR43790">
    <property type="entry name" value="CARBOHYDRATE TRANSPORT ATP-BINDING PROTEIN MG119-RELATED"/>
    <property type="match status" value="1"/>
</dbReference>
<evidence type="ECO:0000259" key="5">
    <source>
        <dbReference type="PROSITE" id="PS50893"/>
    </source>
</evidence>
<dbReference type="Pfam" id="PF00005">
    <property type="entry name" value="ABC_tran"/>
    <property type="match status" value="2"/>
</dbReference>
<dbReference type="GO" id="GO:0005524">
    <property type="term" value="F:ATP binding"/>
    <property type="evidence" value="ECO:0007669"/>
    <property type="project" value="UniProtKB-KW"/>
</dbReference>
<evidence type="ECO:0000256" key="2">
    <source>
        <dbReference type="ARBA" id="ARBA00022737"/>
    </source>
</evidence>
<evidence type="ECO:0000256" key="3">
    <source>
        <dbReference type="ARBA" id="ARBA00022741"/>
    </source>
</evidence>
<dbReference type="InterPro" id="IPR003593">
    <property type="entry name" value="AAA+_ATPase"/>
</dbReference>
<organism evidence="7">
    <name type="scientific">Caldiarchaeum subterraneum</name>
    <dbReference type="NCBI Taxonomy" id="311458"/>
    <lineage>
        <taxon>Archaea</taxon>
        <taxon>Nitrososphaerota</taxon>
        <taxon>Candidatus Caldarchaeales</taxon>
        <taxon>Candidatus Caldarchaeaceae</taxon>
        <taxon>Candidatus Caldarchaeum</taxon>
    </lineage>
</organism>
<dbReference type="InterPro" id="IPR003439">
    <property type="entry name" value="ABC_transporter-like_ATP-bd"/>
</dbReference>
<dbReference type="PROSITE" id="PS50893">
    <property type="entry name" value="ABC_TRANSPORTER_2"/>
    <property type="match status" value="1"/>
</dbReference>
<dbReference type="Gene3D" id="3.40.50.300">
    <property type="entry name" value="P-loop containing nucleotide triphosphate hydrolases"/>
    <property type="match status" value="2"/>
</dbReference>
<gene>
    <name evidence="7" type="ORF">ENT82_01060</name>
    <name evidence="6" type="ORF">ENU43_08135</name>
</gene>
<comment type="caution">
    <text evidence="7">The sequence shown here is derived from an EMBL/GenBank/DDBJ whole genome shotgun (WGS) entry which is preliminary data.</text>
</comment>
<keyword evidence="3" id="KW-0547">Nucleotide-binding</keyword>
<proteinExistence type="predicted"/>
<accession>A0A7C4I167</accession>
<dbReference type="InterPro" id="IPR050107">
    <property type="entry name" value="ABC_carbohydrate_import_ATPase"/>
</dbReference>
<evidence type="ECO:0000313" key="7">
    <source>
        <dbReference type="EMBL" id="HGN89709.1"/>
    </source>
</evidence>